<gene>
    <name evidence="1" type="ORF">SAMN02745229_02320</name>
</gene>
<name>A0A1M5ZIR3_BUTFI</name>
<organism evidence="1 2">
    <name type="scientific">Butyrivibrio fibrisolvens DSM 3071</name>
    <dbReference type="NCBI Taxonomy" id="1121131"/>
    <lineage>
        <taxon>Bacteria</taxon>
        <taxon>Bacillati</taxon>
        <taxon>Bacillota</taxon>
        <taxon>Clostridia</taxon>
        <taxon>Lachnospirales</taxon>
        <taxon>Lachnospiraceae</taxon>
        <taxon>Butyrivibrio</taxon>
    </lineage>
</organism>
<sequence length="217" mass="25202">MSREEDVYMPALLGKNIPIVTTDDKWKMLFGEEGVSEEIQALATELNKLMDSQAAFKQKIKDIKRLKKTLLDEVIGISDRLNKGDKSAAKELDDRKRLIGDCNTQIEALEDQLVGLPREIYQLNYKVMVASMSVCYERLHRNTDEINEIDEWLSNTRKELKKQVIRLQEGEMENFNLYSYMHDIFGPEVVDIFDMEYDPERNHRIRTPSADSRQPGA</sequence>
<reference evidence="2" key="1">
    <citation type="submission" date="2016-11" db="EMBL/GenBank/DDBJ databases">
        <authorList>
            <person name="Varghese N."/>
            <person name="Submissions S."/>
        </authorList>
    </citation>
    <scope>NUCLEOTIDE SEQUENCE [LARGE SCALE GENOMIC DNA]</scope>
    <source>
        <strain evidence="2">DSM 3071</strain>
    </source>
</reference>
<proteinExistence type="predicted"/>
<evidence type="ECO:0000313" key="1">
    <source>
        <dbReference type="EMBL" id="SHI24215.1"/>
    </source>
</evidence>
<protein>
    <submittedName>
        <fullName evidence="1">Uncharacterized protein</fullName>
    </submittedName>
</protein>
<dbReference type="STRING" id="1121131.SAMN02745229_02320"/>
<dbReference type="EMBL" id="FQXK01000019">
    <property type="protein sequence ID" value="SHI24215.1"/>
    <property type="molecule type" value="Genomic_DNA"/>
</dbReference>
<keyword evidence="2" id="KW-1185">Reference proteome</keyword>
<dbReference type="Proteomes" id="UP000184278">
    <property type="component" value="Unassembled WGS sequence"/>
</dbReference>
<dbReference type="RefSeq" id="WP_073387919.1">
    <property type="nucleotide sequence ID" value="NZ_FQXK01000019.1"/>
</dbReference>
<dbReference type="GeneID" id="89510223"/>
<dbReference type="OrthoDB" id="9784941at2"/>
<evidence type="ECO:0000313" key="2">
    <source>
        <dbReference type="Proteomes" id="UP000184278"/>
    </source>
</evidence>
<dbReference type="AlphaFoldDB" id="A0A1M5ZIR3"/>
<accession>A0A1M5ZIR3</accession>